<proteinExistence type="predicted"/>
<gene>
    <name evidence="1" type="ORF">LTR37_015250</name>
</gene>
<evidence type="ECO:0000313" key="1">
    <source>
        <dbReference type="EMBL" id="KAK3701828.1"/>
    </source>
</evidence>
<dbReference type="EMBL" id="JAUTXU010000168">
    <property type="protein sequence ID" value="KAK3701828.1"/>
    <property type="molecule type" value="Genomic_DNA"/>
</dbReference>
<evidence type="ECO:0000313" key="2">
    <source>
        <dbReference type="Proteomes" id="UP001281147"/>
    </source>
</evidence>
<name>A0ACC3MRY1_9PEZI</name>
<comment type="caution">
    <text evidence="1">The sequence shown here is derived from an EMBL/GenBank/DDBJ whole genome shotgun (WGS) entry which is preliminary data.</text>
</comment>
<accession>A0ACC3MRY1</accession>
<dbReference type="Proteomes" id="UP001281147">
    <property type="component" value="Unassembled WGS sequence"/>
</dbReference>
<protein>
    <submittedName>
        <fullName evidence="1">Uncharacterized protein</fullName>
    </submittedName>
</protein>
<sequence length="233" mass="25563">MPRLPAHFASEGIEGRGLPASAFAMAPEDSNAPFLRIPWAAALLKRTNVIWFTPASRKRKQSGEDSLFAEILKTPRTIRSCISFYTRPPPSQTQIDEVHTIMSTGDGMNGHPDTMHGGIVASIIDEGMGMLQLANHEREHLAAVSRGQAEGELPPLGVGTYTAQLNIRYIKPVATPAPVIVTAKYIKRDGRKEWIYAEVKQRAGLTEDYDGDEVVCATAEGLFIEPRPKKSKL</sequence>
<keyword evidence="2" id="KW-1185">Reference proteome</keyword>
<reference evidence="1" key="1">
    <citation type="submission" date="2023-07" db="EMBL/GenBank/DDBJ databases">
        <title>Black Yeasts Isolated from many extreme environments.</title>
        <authorList>
            <person name="Coleine C."/>
            <person name="Stajich J.E."/>
            <person name="Selbmann L."/>
        </authorList>
    </citation>
    <scope>NUCLEOTIDE SEQUENCE</scope>
    <source>
        <strain evidence="1">CCFEE 5714</strain>
    </source>
</reference>
<organism evidence="1 2">
    <name type="scientific">Vermiconidia calcicola</name>
    <dbReference type="NCBI Taxonomy" id="1690605"/>
    <lineage>
        <taxon>Eukaryota</taxon>
        <taxon>Fungi</taxon>
        <taxon>Dikarya</taxon>
        <taxon>Ascomycota</taxon>
        <taxon>Pezizomycotina</taxon>
        <taxon>Dothideomycetes</taxon>
        <taxon>Dothideomycetidae</taxon>
        <taxon>Mycosphaerellales</taxon>
        <taxon>Extremaceae</taxon>
        <taxon>Vermiconidia</taxon>
    </lineage>
</organism>